<evidence type="ECO:0008006" key="4">
    <source>
        <dbReference type="Google" id="ProtNLM"/>
    </source>
</evidence>
<dbReference type="EMBL" id="FNPZ01000004">
    <property type="protein sequence ID" value="SDZ42684.1"/>
    <property type="molecule type" value="Genomic_DNA"/>
</dbReference>
<feature type="transmembrane region" description="Helical" evidence="1">
    <location>
        <begin position="107"/>
        <end position="128"/>
    </location>
</feature>
<feature type="transmembrane region" description="Helical" evidence="1">
    <location>
        <begin position="52"/>
        <end position="74"/>
    </location>
</feature>
<accession>A0A1H3SXN1</accession>
<evidence type="ECO:0000313" key="2">
    <source>
        <dbReference type="EMBL" id="SDZ42684.1"/>
    </source>
</evidence>
<organism evidence="2 3">
    <name type="scientific">Herbiconiux ginsengi</name>
    <dbReference type="NCBI Taxonomy" id="381665"/>
    <lineage>
        <taxon>Bacteria</taxon>
        <taxon>Bacillati</taxon>
        <taxon>Actinomycetota</taxon>
        <taxon>Actinomycetes</taxon>
        <taxon>Micrococcales</taxon>
        <taxon>Microbacteriaceae</taxon>
        <taxon>Herbiconiux</taxon>
    </lineage>
</organism>
<sequence>MISDTVTRPVLVGILALGAVSSFGGAVLAIFFDGGGVPHEYLEGSAFTSFLVPGLVLGVVVGGTQLAGAVTLLLRPRAGIVLSAVAGFGMIIWIFVEIAVIREYSWLQTAYLAVGIAELVLVLALLGITPSIARPARGLRATTESR</sequence>
<name>A0A1H3SXN1_9MICO</name>
<keyword evidence="1" id="KW-0472">Membrane</keyword>
<dbReference type="AlphaFoldDB" id="A0A1H3SXN1"/>
<evidence type="ECO:0000313" key="3">
    <source>
        <dbReference type="Proteomes" id="UP000198891"/>
    </source>
</evidence>
<dbReference type="STRING" id="381665.SAMN05216554_3797"/>
<feature type="transmembrane region" description="Helical" evidence="1">
    <location>
        <begin position="12"/>
        <end position="32"/>
    </location>
</feature>
<protein>
    <recommendedName>
        <fullName evidence="4">Major facilitator superfamily (MFS) profile domain-containing protein</fullName>
    </recommendedName>
</protein>
<keyword evidence="1" id="KW-0812">Transmembrane</keyword>
<gene>
    <name evidence="2" type="ORF">SAMN05216554_3797</name>
</gene>
<dbReference type="Proteomes" id="UP000198891">
    <property type="component" value="Unassembled WGS sequence"/>
</dbReference>
<feature type="transmembrane region" description="Helical" evidence="1">
    <location>
        <begin position="81"/>
        <end position="101"/>
    </location>
</feature>
<dbReference type="RefSeq" id="WP_092556725.1">
    <property type="nucleotide sequence ID" value="NZ_FNPZ01000004.1"/>
</dbReference>
<reference evidence="2 3" key="1">
    <citation type="submission" date="2016-10" db="EMBL/GenBank/DDBJ databases">
        <authorList>
            <person name="de Groot N.N."/>
        </authorList>
    </citation>
    <scope>NUCLEOTIDE SEQUENCE [LARGE SCALE GENOMIC DNA]</scope>
    <source>
        <strain evidence="2 3">CGMCC 4.3491</strain>
    </source>
</reference>
<keyword evidence="1" id="KW-1133">Transmembrane helix</keyword>
<dbReference type="OrthoDB" id="4481055at2"/>
<proteinExistence type="predicted"/>
<keyword evidence="3" id="KW-1185">Reference proteome</keyword>
<evidence type="ECO:0000256" key="1">
    <source>
        <dbReference type="SAM" id="Phobius"/>
    </source>
</evidence>